<dbReference type="Pfam" id="PF03734">
    <property type="entry name" value="YkuD"/>
    <property type="match status" value="1"/>
</dbReference>
<dbReference type="PROSITE" id="PS52029">
    <property type="entry name" value="LD_TPASE"/>
    <property type="match status" value="1"/>
</dbReference>
<dbReference type="AlphaFoldDB" id="A0A4R2IUV2"/>
<feature type="active site" description="Nucleophile" evidence="1">
    <location>
        <position position="268"/>
    </location>
</feature>
<evidence type="ECO:0000313" key="6">
    <source>
        <dbReference type="Proteomes" id="UP000295680"/>
    </source>
</evidence>
<name>A0A4R2IUV2_9PSEU</name>
<dbReference type="PANTHER" id="PTHR38589:SF1">
    <property type="entry name" value="BLR0621 PROTEIN"/>
    <property type="match status" value="1"/>
</dbReference>
<evidence type="ECO:0000256" key="1">
    <source>
        <dbReference type="PROSITE-ProRule" id="PRU01373"/>
    </source>
</evidence>
<dbReference type="GO" id="GO:0009252">
    <property type="term" value="P:peptidoglycan biosynthetic process"/>
    <property type="evidence" value="ECO:0007669"/>
    <property type="project" value="UniProtKB-KW"/>
</dbReference>
<feature type="compositionally biased region" description="Low complexity" evidence="2">
    <location>
        <begin position="62"/>
        <end position="83"/>
    </location>
</feature>
<evidence type="ECO:0000256" key="2">
    <source>
        <dbReference type="SAM" id="MobiDB-lite"/>
    </source>
</evidence>
<keyword evidence="1" id="KW-0573">Peptidoglycan synthesis</keyword>
<dbReference type="GO" id="GO:0016740">
    <property type="term" value="F:transferase activity"/>
    <property type="evidence" value="ECO:0007669"/>
    <property type="project" value="InterPro"/>
</dbReference>
<feature type="domain" description="L,D-TPase catalytic" evidence="4">
    <location>
        <begin position="117"/>
        <end position="293"/>
    </location>
</feature>
<proteinExistence type="predicted"/>
<accession>A0A4R2IUV2</accession>
<dbReference type="InterPro" id="IPR005490">
    <property type="entry name" value="LD_TPept_cat_dom"/>
</dbReference>
<feature type="region of interest" description="Disordered" evidence="2">
    <location>
        <begin position="52"/>
        <end position="105"/>
    </location>
</feature>
<comment type="caution">
    <text evidence="5">The sequence shown here is derived from an EMBL/GenBank/DDBJ whole genome shotgun (WGS) entry which is preliminary data.</text>
</comment>
<evidence type="ECO:0000259" key="4">
    <source>
        <dbReference type="PROSITE" id="PS52029"/>
    </source>
</evidence>
<reference evidence="5 6" key="1">
    <citation type="submission" date="2019-03" db="EMBL/GenBank/DDBJ databases">
        <title>Genomic Encyclopedia of Type Strains, Phase IV (KMG-IV): sequencing the most valuable type-strain genomes for metagenomic binning, comparative biology and taxonomic classification.</title>
        <authorList>
            <person name="Goeker M."/>
        </authorList>
    </citation>
    <scope>NUCLEOTIDE SEQUENCE [LARGE SCALE GENOMIC DNA]</scope>
    <source>
        <strain evidence="5 6">DSM 45934</strain>
    </source>
</reference>
<keyword evidence="1" id="KW-0961">Cell wall biogenesis/degradation</keyword>
<sequence length="297" mass="31182">MRRILLSGVVAVLACGALTSSGLAQPSTPGTVRQVTVAAPLAEAQVLAPPPVGLEPVRGSEPQVARVAPKPAPQAPKQQAPPQDTTVPEQRAEQAPDAPSVTTLSYDGPAQQIVAVTAVKSTDTTATLAVWQRGGPNWWQRVYGPMTAYVGSQGIGQASETTSRTPTGTFGLTESFGIQANNGTRLPFVQVDDQDWWVSDSGSPTYNTRQRCAVGTCPFNEAAGERLQAAGTAYNHAVVIDYNRDPVVSGAGSAFFLHVSTGKPTSGCVSIPADKLDDVMRWLDPAKHPVIMIKALS</sequence>
<keyword evidence="6" id="KW-1185">Reference proteome</keyword>
<dbReference type="PANTHER" id="PTHR38589">
    <property type="entry name" value="BLR0621 PROTEIN"/>
    <property type="match status" value="1"/>
</dbReference>
<comment type="pathway">
    <text evidence="1">Cell wall biogenesis; peptidoglycan biosynthesis.</text>
</comment>
<keyword evidence="3" id="KW-0732">Signal</keyword>
<organism evidence="5 6">
    <name type="scientific">Actinocrispum wychmicini</name>
    <dbReference type="NCBI Taxonomy" id="1213861"/>
    <lineage>
        <taxon>Bacteria</taxon>
        <taxon>Bacillati</taxon>
        <taxon>Actinomycetota</taxon>
        <taxon>Actinomycetes</taxon>
        <taxon>Pseudonocardiales</taxon>
        <taxon>Pseudonocardiaceae</taxon>
        <taxon>Actinocrispum</taxon>
    </lineage>
</organism>
<dbReference type="RefSeq" id="WP_207926905.1">
    <property type="nucleotide sequence ID" value="NZ_SLWS01000018.1"/>
</dbReference>
<feature type="chain" id="PRO_5038545248" evidence="3">
    <location>
        <begin position="25"/>
        <end position="297"/>
    </location>
</feature>
<evidence type="ECO:0000313" key="5">
    <source>
        <dbReference type="EMBL" id="TCO46745.1"/>
    </source>
</evidence>
<dbReference type="PROSITE" id="PS51257">
    <property type="entry name" value="PROKAR_LIPOPROTEIN"/>
    <property type="match status" value="1"/>
</dbReference>
<keyword evidence="1" id="KW-0133">Cell shape</keyword>
<feature type="active site" description="Proton donor/acceptor" evidence="1">
    <location>
        <position position="258"/>
    </location>
</feature>
<dbReference type="EMBL" id="SLWS01000018">
    <property type="protein sequence ID" value="TCO46745.1"/>
    <property type="molecule type" value="Genomic_DNA"/>
</dbReference>
<feature type="signal peptide" evidence="3">
    <location>
        <begin position="1"/>
        <end position="24"/>
    </location>
</feature>
<gene>
    <name evidence="5" type="ORF">EV192_118140</name>
</gene>
<dbReference type="Proteomes" id="UP000295680">
    <property type="component" value="Unassembled WGS sequence"/>
</dbReference>
<protein>
    <submittedName>
        <fullName evidence="5">L,D-peptidoglycan transpeptidase YkuD (ErfK/YbiS/YcfS/YnhG family)</fullName>
    </submittedName>
</protein>
<dbReference type="GO" id="GO:0008360">
    <property type="term" value="P:regulation of cell shape"/>
    <property type="evidence" value="ECO:0007669"/>
    <property type="project" value="UniProtKB-UniRule"/>
</dbReference>
<evidence type="ECO:0000256" key="3">
    <source>
        <dbReference type="SAM" id="SignalP"/>
    </source>
</evidence>
<dbReference type="GO" id="GO:0071555">
    <property type="term" value="P:cell wall organization"/>
    <property type="evidence" value="ECO:0007669"/>
    <property type="project" value="UniProtKB-UniRule"/>
</dbReference>